<dbReference type="Proteomes" id="UP000264330">
    <property type="component" value="Unassembled WGS sequence"/>
</dbReference>
<dbReference type="PROSITE" id="PS01124">
    <property type="entry name" value="HTH_ARAC_FAMILY_2"/>
    <property type="match status" value="1"/>
</dbReference>
<keyword evidence="3" id="KW-0804">Transcription</keyword>
<evidence type="ECO:0000256" key="1">
    <source>
        <dbReference type="ARBA" id="ARBA00023015"/>
    </source>
</evidence>
<evidence type="ECO:0000313" key="5">
    <source>
        <dbReference type="EMBL" id="HCV79551.1"/>
    </source>
</evidence>
<evidence type="ECO:0000256" key="2">
    <source>
        <dbReference type="ARBA" id="ARBA00023125"/>
    </source>
</evidence>
<dbReference type="InterPro" id="IPR009057">
    <property type="entry name" value="Homeodomain-like_sf"/>
</dbReference>
<evidence type="ECO:0000259" key="4">
    <source>
        <dbReference type="PROSITE" id="PS01124"/>
    </source>
</evidence>
<evidence type="ECO:0000256" key="3">
    <source>
        <dbReference type="ARBA" id="ARBA00023163"/>
    </source>
</evidence>
<dbReference type="GO" id="GO:0003700">
    <property type="term" value="F:DNA-binding transcription factor activity"/>
    <property type="evidence" value="ECO:0007669"/>
    <property type="project" value="InterPro"/>
</dbReference>
<reference evidence="5 6" key="1">
    <citation type="journal article" date="2018" name="Nat. Biotechnol.">
        <title>A standardized bacterial taxonomy based on genome phylogeny substantially revises the tree of life.</title>
        <authorList>
            <person name="Parks D.H."/>
            <person name="Chuvochina M."/>
            <person name="Waite D.W."/>
            <person name="Rinke C."/>
            <person name="Skarshewski A."/>
            <person name="Chaumeil P.A."/>
            <person name="Hugenholtz P."/>
        </authorList>
    </citation>
    <scope>NUCLEOTIDE SEQUENCE [LARGE SCALE GENOMIC DNA]</scope>
    <source>
        <strain evidence="5">UBA9359</strain>
    </source>
</reference>
<dbReference type="InterPro" id="IPR018062">
    <property type="entry name" value="HTH_AraC-typ_CS"/>
</dbReference>
<protein>
    <submittedName>
        <fullName evidence="5">AraC family transcriptional regulator</fullName>
    </submittedName>
</protein>
<dbReference type="InterPro" id="IPR018060">
    <property type="entry name" value="HTH_AraC"/>
</dbReference>
<dbReference type="SMART" id="SM00342">
    <property type="entry name" value="HTH_ARAC"/>
    <property type="match status" value="1"/>
</dbReference>
<dbReference type="OMA" id="YRRTIIH"/>
<dbReference type="GO" id="GO:0043565">
    <property type="term" value="F:sequence-specific DNA binding"/>
    <property type="evidence" value="ECO:0007669"/>
    <property type="project" value="InterPro"/>
</dbReference>
<dbReference type="SUPFAM" id="SSF46689">
    <property type="entry name" value="Homeodomain-like"/>
    <property type="match status" value="2"/>
</dbReference>
<dbReference type="EMBL" id="DPMF01000015">
    <property type="protein sequence ID" value="HCV79551.1"/>
    <property type="molecule type" value="Genomic_DNA"/>
</dbReference>
<proteinExistence type="predicted"/>
<organism evidence="5 6">
    <name type="scientific">Zunongwangia profunda</name>
    <dbReference type="NCBI Taxonomy" id="398743"/>
    <lineage>
        <taxon>Bacteria</taxon>
        <taxon>Pseudomonadati</taxon>
        <taxon>Bacteroidota</taxon>
        <taxon>Flavobacteriia</taxon>
        <taxon>Flavobacteriales</taxon>
        <taxon>Flavobacteriaceae</taxon>
        <taxon>Zunongwangia</taxon>
    </lineage>
</organism>
<dbReference type="Pfam" id="PF12833">
    <property type="entry name" value="HTH_18"/>
    <property type="match status" value="1"/>
</dbReference>
<name>A0A3D5IUQ6_9FLAO</name>
<keyword evidence="1" id="KW-0805">Transcription regulation</keyword>
<dbReference type="PROSITE" id="PS00041">
    <property type="entry name" value="HTH_ARAC_FAMILY_1"/>
    <property type="match status" value="1"/>
</dbReference>
<sequence>MNSQLFTHSFSLLNVDYVQLNHRWNYKNIISPYYRLYYIDDGEGIVSNPDEKINLKPGYLYLIPSFTLCNLKCTNFLSQYFLQFFEESPDGISLFKDNRSIMEIKATALDVSIFNRILKINPGRGINRSDNPKIYEKEAYYKEYRALNNNMKPSVRFESQGIILMLISRFIQSVRFKSPKSEKIPSVVLDAINYIQLNLGNSISINELAKNANQNRDYFSREFLKHTGQRPLSYIHEKRIERAQYLIVTTNKTLLDIAIETGFNNLPHLTKIFKKYLKTTPGAYRKQSLQIT</sequence>
<dbReference type="PANTHER" id="PTHR43280:SF28">
    <property type="entry name" value="HTH-TYPE TRANSCRIPTIONAL ACTIVATOR RHAS"/>
    <property type="match status" value="1"/>
</dbReference>
<accession>A0A3D5IUQ6</accession>
<dbReference type="AlphaFoldDB" id="A0A3D5IUQ6"/>
<keyword evidence="2" id="KW-0238">DNA-binding</keyword>
<dbReference type="Gene3D" id="1.10.10.60">
    <property type="entry name" value="Homeodomain-like"/>
    <property type="match status" value="2"/>
</dbReference>
<gene>
    <name evidence="5" type="ORF">DGQ38_00680</name>
</gene>
<feature type="domain" description="HTH araC/xylS-type" evidence="4">
    <location>
        <begin position="189"/>
        <end position="287"/>
    </location>
</feature>
<dbReference type="PANTHER" id="PTHR43280">
    <property type="entry name" value="ARAC-FAMILY TRANSCRIPTIONAL REGULATOR"/>
    <property type="match status" value="1"/>
</dbReference>
<evidence type="ECO:0000313" key="6">
    <source>
        <dbReference type="Proteomes" id="UP000264330"/>
    </source>
</evidence>
<comment type="caution">
    <text evidence="5">The sequence shown here is derived from an EMBL/GenBank/DDBJ whole genome shotgun (WGS) entry which is preliminary data.</text>
</comment>